<evidence type="ECO:0000313" key="1">
    <source>
        <dbReference type="EMBL" id="OAT85754.1"/>
    </source>
</evidence>
<dbReference type="STRING" id="1838280.A6M21_04450"/>
<organism evidence="1 2">
    <name type="scientific">Desulfotomaculum copahuensis</name>
    <dbReference type="NCBI Taxonomy" id="1838280"/>
    <lineage>
        <taxon>Bacteria</taxon>
        <taxon>Bacillati</taxon>
        <taxon>Bacillota</taxon>
        <taxon>Clostridia</taxon>
        <taxon>Eubacteriales</taxon>
        <taxon>Desulfotomaculaceae</taxon>
        <taxon>Desulfotomaculum</taxon>
    </lineage>
</organism>
<dbReference type="RefSeq" id="WP_066666494.1">
    <property type="nucleotide sequence ID" value="NZ_LYVF01000047.1"/>
</dbReference>
<keyword evidence="2" id="KW-1185">Reference proteome</keyword>
<proteinExistence type="predicted"/>
<accession>A0A1B7LHU5</accession>
<sequence>MEHLSTGLQEFARYYHSRLGQAQILRQRRAQAVQKQRALISASDLLEKVRLLLQEASDYAREQARQQVEYMVTQALQLVFGPELEFKVELLQRRGHPEAEFYVVSRYGGVEVKTRPQDARGGGVVDVISLALRVALLETARPALAGPLLLDEPGKHVSDEFAPNVAVFLKTLSESFHRQVIMVTHNQHLAESADLAYTVELREGCSVLRRV</sequence>
<gene>
    <name evidence="1" type="ORF">A6M21_04450</name>
</gene>
<name>A0A1B7LHU5_9FIRM</name>
<dbReference type="OrthoDB" id="2380879at2"/>
<dbReference type="InterPro" id="IPR027417">
    <property type="entry name" value="P-loop_NTPase"/>
</dbReference>
<reference evidence="1 2" key="1">
    <citation type="submission" date="2016-04" db="EMBL/GenBank/DDBJ databases">
        <authorList>
            <person name="Evans L.H."/>
            <person name="Alamgir A."/>
            <person name="Owens N."/>
            <person name="Weber N.D."/>
            <person name="Virtaneva K."/>
            <person name="Barbian K."/>
            <person name="Babar A."/>
            <person name="Rosenke K."/>
        </authorList>
    </citation>
    <scope>NUCLEOTIDE SEQUENCE [LARGE SCALE GENOMIC DNA]</scope>
    <source>
        <strain evidence="1 2">LMa1</strain>
    </source>
</reference>
<dbReference type="Proteomes" id="UP000078532">
    <property type="component" value="Unassembled WGS sequence"/>
</dbReference>
<dbReference type="EMBL" id="LYVF01000047">
    <property type="protein sequence ID" value="OAT85754.1"/>
    <property type="molecule type" value="Genomic_DNA"/>
</dbReference>
<evidence type="ECO:0000313" key="2">
    <source>
        <dbReference type="Proteomes" id="UP000078532"/>
    </source>
</evidence>
<protein>
    <submittedName>
        <fullName evidence="1">ATPase</fullName>
    </submittedName>
</protein>
<comment type="caution">
    <text evidence="1">The sequence shown here is derived from an EMBL/GenBank/DDBJ whole genome shotgun (WGS) entry which is preliminary data.</text>
</comment>
<dbReference type="SUPFAM" id="SSF52540">
    <property type="entry name" value="P-loop containing nucleoside triphosphate hydrolases"/>
    <property type="match status" value="1"/>
</dbReference>
<dbReference type="Gene3D" id="3.40.50.300">
    <property type="entry name" value="P-loop containing nucleotide triphosphate hydrolases"/>
    <property type="match status" value="1"/>
</dbReference>
<dbReference type="AlphaFoldDB" id="A0A1B7LHU5"/>